<gene>
    <name evidence="2" type="ORF">H0E87_029523</name>
</gene>
<feature type="compositionally biased region" description="Basic and acidic residues" evidence="1">
    <location>
        <begin position="78"/>
        <end position="94"/>
    </location>
</feature>
<feature type="region of interest" description="Disordered" evidence="1">
    <location>
        <begin position="136"/>
        <end position="161"/>
    </location>
</feature>
<evidence type="ECO:0000256" key="1">
    <source>
        <dbReference type="SAM" id="MobiDB-lite"/>
    </source>
</evidence>
<proteinExistence type="predicted"/>
<organism evidence="2 3">
    <name type="scientific">Populus deltoides</name>
    <name type="common">Eastern poplar</name>
    <name type="synonym">Eastern cottonwood</name>
    <dbReference type="NCBI Taxonomy" id="3696"/>
    <lineage>
        <taxon>Eukaryota</taxon>
        <taxon>Viridiplantae</taxon>
        <taxon>Streptophyta</taxon>
        <taxon>Embryophyta</taxon>
        <taxon>Tracheophyta</taxon>
        <taxon>Spermatophyta</taxon>
        <taxon>Magnoliopsida</taxon>
        <taxon>eudicotyledons</taxon>
        <taxon>Gunneridae</taxon>
        <taxon>Pentapetalae</taxon>
        <taxon>rosids</taxon>
        <taxon>fabids</taxon>
        <taxon>Malpighiales</taxon>
        <taxon>Salicaceae</taxon>
        <taxon>Saliceae</taxon>
        <taxon>Populus</taxon>
    </lineage>
</organism>
<feature type="region of interest" description="Disordered" evidence="1">
    <location>
        <begin position="175"/>
        <end position="196"/>
    </location>
</feature>
<protein>
    <submittedName>
        <fullName evidence="2">Uncharacterized protein</fullName>
    </submittedName>
</protein>
<sequence length="196" mass="21323">MILGDNQSELSHKNIGNADDDASCGIAAGDAVEEANILANTLLVELVELVLVAEAFRHIAAGVGGESPIGFSANSVTRNREREDINPEERPKREGEISVNFTVKQPLPVSGSGHHILSVNPCSLFLSSHSITRASSWGREEEKPRVRGNGGMRETKREREQGNWRNWNRERGMGIGELGDLEPRREGNGNSAIGEC</sequence>
<reference evidence="2" key="1">
    <citation type="journal article" date="2021" name="J. Hered.">
        <title>Genome Assembly of Salicaceae Populus deltoides (Eastern Cottonwood) I-69 Based on Nanopore Sequencing and Hi-C Technologies.</title>
        <authorList>
            <person name="Bai S."/>
            <person name="Wu H."/>
            <person name="Zhang J."/>
            <person name="Pan Z."/>
            <person name="Zhao W."/>
            <person name="Li Z."/>
            <person name="Tong C."/>
        </authorList>
    </citation>
    <scope>NUCLEOTIDE SEQUENCE</scope>
    <source>
        <tissue evidence="2">Leaf</tissue>
    </source>
</reference>
<name>A0A8T2WMS7_POPDE</name>
<comment type="caution">
    <text evidence="2">The sequence shown here is derived from an EMBL/GenBank/DDBJ whole genome shotgun (WGS) entry which is preliminary data.</text>
</comment>
<dbReference type="AlphaFoldDB" id="A0A8T2WMS7"/>
<feature type="region of interest" description="Disordered" evidence="1">
    <location>
        <begin position="70"/>
        <end position="94"/>
    </location>
</feature>
<evidence type="ECO:0000313" key="2">
    <source>
        <dbReference type="EMBL" id="KAH8482080.1"/>
    </source>
</evidence>
<dbReference type="EMBL" id="JACEGQ020000018">
    <property type="protein sequence ID" value="KAH8482080.1"/>
    <property type="molecule type" value="Genomic_DNA"/>
</dbReference>
<evidence type="ECO:0000313" key="3">
    <source>
        <dbReference type="Proteomes" id="UP000807159"/>
    </source>
</evidence>
<keyword evidence="3" id="KW-1185">Reference proteome</keyword>
<accession>A0A8T2WMS7</accession>
<dbReference type="Proteomes" id="UP000807159">
    <property type="component" value="Chromosome 18"/>
</dbReference>